<feature type="domain" description="Purine catabolism PurC-like" evidence="1">
    <location>
        <begin position="16"/>
        <end position="133"/>
    </location>
</feature>
<accession>A0A7K3LUT4</accession>
<evidence type="ECO:0000259" key="1">
    <source>
        <dbReference type="Pfam" id="PF07905"/>
    </source>
</evidence>
<dbReference type="EMBL" id="JAADZU010000094">
    <property type="protein sequence ID" value="NDK92012.1"/>
    <property type="molecule type" value="Genomic_DNA"/>
</dbReference>
<comment type="caution">
    <text evidence="3">The sequence shown here is derived from an EMBL/GenBank/DDBJ whole genome shotgun (WGS) entry which is preliminary data.</text>
</comment>
<evidence type="ECO:0000313" key="4">
    <source>
        <dbReference type="Proteomes" id="UP000466307"/>
    </source>
</evidence>
<dbReference type="PANTHER" id="PTHR33744">
    <property type="entry name" value="CARBOHYDRATE DIACID REGULATOR"/>
    <property type="match status" value="1"/>
</dbReference>
<dbReference type="Pfam" id="PF07905">
    <property type="entry name" value="PucR"/>
    <property type="match status" value="1"/>
</dbReference>
<sequence>MRDTTGTPTLREVIDRHLAASDPRVLTAHDRLDVAVSWVHSSEIFEIGPLLSGGELLLTTGLGLAGLDAGIRRHYIRDLAERGVAALAFEIGRTFDEVPEEMIREGSAVHLPIIELRTVVPFIDVCRAANTAIVSDEVAGLRLRSTLDARLHAALTASGGTAAMITHIADATGCPIVLVGAGGALLAAHGADDDRAAWRLVDSAIASMPITVRDREIGTLYAGPRADQQVSGPEDPDQITELLGVGAGPVGAALTRSGPGRSAIGARLVAELLDGRPVRRADLYARLTSSGVPLTDSSHLVAVAIDAPDPRMAETVLARADATGAVVHAIVDATVHALMVVPGTRDPADADADPVERTHRAMAAAAARVGRVTAVVGDAIAVGGFDAGAGLSGVLADALRTCSERLSIAIGERRDGSRGDGVFTSRELAVDAAARTLPDGVGTELARLLEPLRAHDESQSAQLAHTLDVHLRYGCSATRSAAALHIGRQSLYQRLDRIRGLLGFDPTTPEMYPSVLLALSVLRARPS</sequence>
<dbReference type="Proteomes" id="UP000466307">
    <property type="component" value="Unassembled WGS sequence"/>
</dbReference>
<dbReference type="PANTHER" id="PTHR33744:SF1">
    <property type="entry name" value="DNA-BINDING TRANSCRIPTIONAL ACTIVATOR ADER"/>
    <property type="match status" value="1"/>
</dbReference>
<dbReference type="InterPro" id="IPR012914">
    <property type="entry name" value="PucR_dom"/>
</dbReference>
<dbReference type="AlphaFoldDB" id="A0A7K3LUT4"/>
<dbReference type="InterPro" id="IPR025736">
    <property type="entry name" value="PucR_C-HTH_dom"/>
</dbReference>
<evidence type="ECO:0000259" key="2">
    <source>
        <dbReference type="Pfam" id="PF13556"/>
    </source>
</evidence>
<evidence type="ECO:0000313" key="3">
    <source>
        <dbReference type="EMBL" id="NDK92012.1"/>
    </source>
</evidence>
<keyword evidence="4" id="KW-1185">Reference proteome</keyword>
<dbReference type="Pfam" id="PF13556">
    <property type="entry name" value="HTH_30"/>
    <property type="match status" value="1"/>
</dbReference>
<reference evidence="3 4" key="1">
    <citation type="submission" date="2020-01" db="EMBL/GenBank/DDBJ databases">
        <title>Investigation of new actinobacteria for the biodesulphurisation of diesel fuel.</title>
        <authorList>
            <person name="Athi Narayanan S.M."/>
        </authorList>
    </citation>
    <scope>NUCLEOTIDE SEQUENCE [LARGE SCALE GENOMIC DNA]</scope>
    <source>
        <strain evidence="3 4">213E</strain>
    </source>
</reference>
<feature type="domain" description="PucR C-terminal helix-turn-helix" evidence="2">
    <location>
        <begin position="463"/>
        <end position="520"/>
    </location>
</feature>
<dbReference type="RefSeq" id="WP_157079477.1">
    <property type="nucleotide sequence ID" value="NZ_JAADZU010000094.1"/>
</dbReference>
<dbReference type="Gene3D" id="1.10.10.2840">
    <property type="entry name" value="PucR C-terminal helix-turn-helix domain"/>
    <property type="match status" value="1"/>
</dbReference>
<proteinExistence type="predicted"/>
<dbReference type="InterPro" id="IPR042070">
    <property type="entry name" value="PucR_C-HTH_sf"/>
</dbReference>
<organism evidence="3 4">
    <name type="scientific">Gordonia desulfuricans</name>
    <dbReference type="NCBI Taxonomy" id="89051"/>
    <lineage>
        <taxon>Bacteria</taxon>
        <taxon>Bacillati</taxon>
        <taxon>Actinomycetota</taxon>
        <taxon>Actinomycetes</taxon>
        <taxon>Mycobacteriales</taxon>
        <taxon>Gordoniaceae</taxon>
        <taxon>Gordonia</taxon>
    </lineage>
</organism>
<protein>
    <submittedName>
        <fullName evidence="3">PucR family transcriptional regulator</fullName>
    </submittedName>
</protein>
<gene>
    <name evidence="3" type="ORF">GYA93_20920</name>
</gene>
<dbReference type="InterPro" id="IPR051448">
    <property type="entry name" value="CdaR-like_regulators"/>
</dbReference>
<name>A0A7K3LUT4_9ACTN</name>